<dbReference type="Proteomes" id="UP000276133">
    <property type="component" value="Unassembled WGS sequence"/>
</dbReference>
<dbReference type="EMBL" id="REGN01000762">
    <property type="protein sequence ID" value="RNA39310.1"/>
    <property type="molecule type" value="Genomic_DNA"/>
</dbReference>
<reference evidence="1 2" key="1">
    <citation type="journal article" date="2018" name="Sci. Rep.">
        <title>Genomic signatures of local adaptation to the degree of environmental predictability in rotifers.</title>
        <authorList>
            <person name="Franch-Gras L."/>
            <person name="Hahn C."/>
            <person name="Garcia-Roger E.M."/>
            <person name="Carmona M.J."/>
            <person name="Serra M."/>
            <person name="Gomez A."/>
        </authorList>
    </citation>
    <scope>NUCLEOTIDE SEQUENCE [LARGE SCALE GENOMIC DNA]</scope>
    <source>
        <strain evidence="1">HYR1</strain>
    </source>
</reference>
<protein>
    <submittedName>
        <fullName evidence="1">Uncharacterized protein</fullName>
    </submittedName>
</protein>
<evidence type="ECO:0000313" key="1">
    <source>
        <dbReference type="EMBL" id="RNA39310.1"/>
    </source>
</evidence>
<proteinExistence type="predicted"/>
<comment type="caution">
    <text evidence="1">The sequence shown here is derived from an EMBL/GenBank/DDBJ whole genome shotgun (WGS) entry which is preliminary data.</text>
</comment>
<name>A0A3M7SUP4_BRAPC</name>
<gene>
    <name evidence="1" type="ORF">BpHYR1_031004</name>
</gene>
<accession>A0A3M7SUP4</accession>
<keyword evidence="2" id="KW-1185">Reference proteome</keyword>
<dbReference type="AlphaFoldDB" id="A0A3M7SUP4"/>
<organism evidence="1 2">
    <name type="scientific">Brachionus plicatilis</name>
    <name type="common">Marine rotifer</name>
    <name type="synonym">Brachionus muelleri</name>
    <dbReference type="NCBI Taxonomy" id="10195"/>
    <lineage>
        <taxon>Eukaryota</taxon>
        <taxon>Metazoa</taxon>
        <taxon>Spiralia</taxon>
        <taxon>Gnathifera</taxon>
        <taxon>Rotifera</taxon>
        <taxon>Eurotatoria</taxon>
        <taxon>Monogononta</taxon>
        <taxon>Pseudotrocha</taxon>
        <taxon>Ploima</taxon>
        <taxon>Brachionidae</taxon>
        <taxon>Brachionus</taxon>
    </lineage>
</organism>
<evidence type="ECO:0000313" key="2">
    <source>
        <dbReference type="Proteomes" id="UP000276133"/>
    </source>
</evidence>
<sequence length="80" mass="8391">MPVQSSMASLSSRRVSATNACPGSIWLLDTRLHTNICESPSSRALSLSRSRFVFCVAPFSISTNSGLVSSLPACSLAGLT</sequence>